<keyword evidence="3" id="KW-1185">Reference proteome</keyword>
<evidence type="ECO:0000313" key="2">
    <source>
        <dbReference type="EMBL" id="PLW53006.1"/>
    </source>
</evidence>
<evidence type="ECO:0000313" key="3">
    <source>
        <dbReference type="Proteomes" id="UP000235388"/>
    </source>
</evidence>
<comment type="caution">
    <text evidence="2">The sequence shown here is derived from an EMBL/GenBank/DDBJ whole genome shotgun (WGS) entry which is preliminary data.</text>
</comment>
<sequence length="141" mass="15393">MLPELTRSNLLSSNRMENITPTDPTGQTGSNRQPWLTTQTDAPPLGHWSANTPDPLSQRQSSPKKDFWHLIMETQHQGMLQVQADRAASAARIARLEEAILLLSVKSEATSQPTAALSSTPGGIDLQRFRTADGPSYVGPF</sequence>
<proteinExistence type="predicted"/>
<reference evidence="2 3" key="1">
    <citation type="submission" date="2017-11" db="EMBL/GenBank/DDBJ databases">
        <title>De novo assembly and phasing of dikaryotic genomes from two isolates of Puccinia coronata f. sp. avenae, the causal agent of oat crown rust.</title>
        <authorList>
            <person name="Miller M.E."/>
            <person name="Zhang Y."/>
            <person name="Omidvar V."/>
            <person name="Sperschneider J."/>
            <person name="Schwessinger B."/>
            <person name="Raley C."/>
            <person name="Palmer J.M."/>
            <person name="Garnica D."/>
            <person name="Upadhyaya N."/>
            <person name="Rathjen J."/>
            <person name="Taylor J.M."/>
            <person name="Park R.F."/>
            <person name="Dodds P.N."/>
            <person name="Hirsch C.D."/>
            <person name="Kianian S.F."/>
            <person name="Figueroa M."/>
        </authorList>
    </citation>
    <scope>NUCLEOTIDE SEQUENCE [LARGE SCALE GENOMIC DNA]</scope>
    <source>
        <strain evidence="2">12NC29</strain>
    </source>
</reference>
<dbReference type="EMBL" id="PGCJ01000069">
    <property type="protein sequence ID" value="PLW53006.1"/>
    <property type="molecule type" value="Genomic_DNA"/>
</dbReference>
<feature type="compositionally biased region" description="Polar residues" evidence="1">
    <location>
        <begin position="1"/>
        <end position="41"/>
    </location>
</feature>
<name>A0A2N5VSQ2_9BASI</name>
<evidence type="ECO:0000256" key="1">
    <source>
        <dbReference type="SAM" id="MobiDB-lite"/>
    </source>
</evidence>
<accession>A0A2N5VSQ2</accession>
<feature type="region of interest" description="Disordered" evidence="1">
    <location>
        <begin position="1"/>
        <end position="65"/>
    </location>
</feature>
<gene>
    <name evidence="2" type="ORF">PCANC_10775</name>
</gene>
<organism evidence="2 3">
    <name type="scientific">Puccinia coronata f. sp. avenae</name>
    <dbReference type="NCBI Taxonomy" id="200324"/>
    <lineage>
        <taxon>Eukaryota</taxon>
        <taxon>Fungi</taxon>
        <taxon>Dikarya</taxon>
        <taxon>Basidiomycota</taxon>
        <taxon>Pucciniomycotina</taxon>
        <taxon>Pucciniomycetes</taxon>
        <taxon>Pucciniales</taxon>
        <taxon>Pucciniaceae</taxon>
        <taxon>Puccinia</taxon>
    </lineage>
</organism>
<dbReference type="Proteomes" id="UP000235388">
    <property type="component" value="Unassembled WGS sequence"/>
</dbReference>
<dbReference type="AlphaFoldDB" id="A0A2N5VSQ2"/>
<feature type="compositionally biased region" description="Polar residues" evidence="1">
    <location>
        <begin position="49"/>
        <end position="61"/>
    </location>
</feature>
<protein>
    <submittedName>
        <fullName evidence="2">Uncharacterized protein</fullName>
    </submittedName>
</protein>